<evidence type="ECO:0000256" key="2">
    <source>
        <dbReference type="ARBA" id="ARBA00022448"/>
    </source>
</evidence>
<gene>
    <name evidence="9" type="primary">secD</name>
    <name evidence="13" type="ORF">EDC58_1216</name>
</gene>
<comment type="caution">
    <text evidence="13">The sequence shown here is derived from an EMBL/GenBank/DDBJ whole genome shotgun (WGS) entry which is preliminary data.</text>
</comment>
<dbReference type="HAMAP" id="MF_01463_B">
    <property type="entry name" value="SecD_B"/>
    <property type="match status" value="1"/>
</dbReference>
<evidence type="ECO:0000256" key="9">
    <source>
        <dbReference type="HAMAP-Rule" id="MF_01463"/>
    </source>
</evidence>
<feature type="domain" description="Protein export membrane protein SecD/SecF C-terminal" evidence="10">
    <location>
        <begin position="336"/>
        <end position="502"/>
    </location>
</feature>
<dbReference type="NCBIfam" id="TIGR00916">
    <property type="entry name" value="2A0604s01"/>
    <property type="match status" value="1"/>
</dbReference>
<dbReference type="Gene3D" id="3.30.70.3400">
    <property type="match status" value="1"/>
</dbReference>
<evidence type="ECO:0000313" key="13">
    <source>
        <dbReference type="EMBL" id="ROR40227.1"/>
    </source>
</evidence>
<comment type="subunit">
    <text evidence="9">Forms a complex with SecF. Part of the essential Sec protein translocation apparatus which comprises SecA, SecYEG and auxiliary proteins SecDF. Other proteins may also be involved.</text>
</comment>
<evidence type="ECO:0000259" key="11">
    <source>
        <dbReference type="Pfam" id="PF21760"/>
    </source>
</evidence>
<dbReference type="Pfam" id="PF22599">
    <property type="entry name" value="SecDF_P1_head"/>
    <property type="match status" value="1"/>
</dbReference>
<dbReference type="GO" id="GO:0005886">
    <property type="term" value="C:plasma membrane"/>
    <property type="evidence" value="ECO:0007669"/>
    <property type="project" value="UniProtKB-SubCell"/>
</dbReference>
<dbReference type="EMBL" id="RJVK01000002">
    <property type="protein sequence ID" value="ROR40227.1"/>
    <property type="molecule type" value="Genomic_DNA"/>
</dbReference>
<comment type="function">
    <text evidence="9">Part of the Sec protein translocase complex. Interacts with the SecYEG preprotein conducting channel. SecDF uses the proton motive force (PMF) to complete protein translocation after the ATP-dependent function of SecA.</text>
</comment>
<comment type="caution">
    <text evidence="9">Lacks conserved residue(s) required for the propagation of feature annotation.</text>
</comment>
<feature type="transmembrane region" description="Helical" evidence="9">
    <location>
        <begin position="447"/>
        <end position="469"/>
    </location>
</feature>
<dbReference type="GO" id="GO:0006605">
    <property type="term" value="P:protein targeting"/>
    <property type="evidence" value="ECO:0007669"/>
    <property type="project" value="UniProtKB-UniRule"/>
</dbReference>
<dbReference type="FunFam" id="1.20.1640.10:FF:000004">
    <property type="entry name" value="Protein translocase subunit SecD"/>
    <property type="match status" value="1"/>
</dbReference>
<feature type="transmembrane region" description="Helical" evidence="9">
    <location>
        <begin position="353"/>
        <end position="373"/>
    </location>
</feature>
<dbReference type="InterPro" id="IPR005791">
    <property type="entry name" value="SecD"/>
</dbReference>
<comment type="similarity">
    <text evidence="9">Belongs to the SecD/SecF family. SecD subfamily.</text>
</comment>
<feature type="domain" description="SecDF P1 head subdomain" evidence="12">
    <location>
        <begin position="220"/>
        <end position="330"/>
    </location>
</feature>
<sequence length="518" mass="56134">MKKLNYRLVIFLLATLFGIAFTIPSFIGKQPRVNLGLDLQGGMYLVLGVKTDEAIKNQIKTIASTIKYISQKKELFIDNLKIHGDKITFELIDKDDMKKMDEELKNIKGIKVQKQVKNGSVYYTISLTPQEIQRTKENAVKIAVQTIRSRLDAFGLAEPSVTRQGKDKIVVELPGIKTQKEKENVKKLISTAAHLELYLVDEEHRATTPAEAKKYGDILLPDKNNPKRMWLLKTPPVLDGSMITDATVGFTQKTNQPAIFFTLNSQGAQIFGDVTGKNVGKRLAIVVDNKVYSAPTIQERIGGGSGQITVGSPEEAHVLAIALRSGSLPAPVVLLEQRSVGASLGADSIRQSMIALISGFVIVVIFMAWYYGLAGIIADIALVTNLFLIIAIMAIFGATLTLPGMAGIVLTVGMAVDANVIINERIRELIRAGKPIKAAIEGGYKNAMSAILDANITTLIAAIALFAYGTGTIKGFAITMAIGILASMLTAILGTHGIWEYLLASGKKITPKHFGMKA</sequence>
<dbReference type="NCBIfam" id="TIGR01129">
    <property type="entry name" value="secD"/>
    <property type="match status" value="1"/>
</dbReference>
<evidence type="ECO:0000256" key="6">
    <source>
        <dbReference type="ARBA" id="ARBA00022989"/>
    </source>
</evidence>
<evidence type="ECO:0000256" key="3">
    <source>
        <dbReference type="ARBA" id="ARBA00022475"/>
    </source>
</evidence>
<evidence type="ECO:0000259" key="10">
    <source>
        <dbReference type="Pfam" id="PF02355"/>
    </source>
</evidence>
<feature type="domain" description="Protein translocase subunit SecDF P1" evidence="11">
    <location>
        <begin position="142"/>
        <end position="202"/>
    </location>
</feature>
<dbReference type="PANTHER" id="PTHR30081:SF1">
    <property type="entry name" value="PROTEIN TRANSLOCASE SUBUNIT SECD"/>
    <property type="match status" value="1"/>
</dbReference>
<keyword evidence="6 9" id="KW-1133">Transmembrane helix</keyword>
<keyword evidence="3 9" id="KW-1003">Cell membrane</keyword>
<keyword evidence="4 9" id="KW-0812">Transmembrane</keyword>
<evidence type="ECO:0000259" key="12">
    <source>
        <dbReference type="Pfam" id="PF22599"/>
    </source>
</evidence>
<proteinExistence type="inferred from homology"/>
<dbReference type="AlphaFoldDB" id="A0AAJ4RD72"/>
<name>A0AAJ4RD72_9BACT</name>
<evidence type="ECO:0000256" key="1">
    <source>
        <dbReference type="ARBA" id="ARBA00004651"/>
    </source>
</evidence>
<evidence type="ECO:0000256" key="7">
    <source>
        <dbReference type="ARBA" id="ARBA00023010"/>
    </source>
</evidence>
<dbReference type="Pfam" id="PF02355">
    <property type="entry name" value="SecD_SecF_C"/>
    <property type="match status" value="1"/>
</dbReference>
<evidence type="ECO:0000256" key="4">
    <source>
        <dbReference type="ARBA" id="ARBA00022692"/>
    </source>
</evidence>
<evidence type="ECO:0000256" key="8">
    <source>
        <dbReference type="ARBA" id="ARBA00023136"/>
    </source>
</evidence>
<comment type="subcellular location">
    <subcellularLocation>
        <location evidence="1 9">Cell membrane</location>
        <topology evidence="1 9">Multi-pass membrane protein</topology>
    </subcellularLocation>
</comment>
<dbReference type="Gene3D" id="3.30.1360.200">
    <property type="match status" value="1"/>
</dbReference>
<dbReference type="GO" id="GO:0043952">
    <property type="term" value="P:protein transport by the Sec complex"/>
    <property type="evidence" value="ECO:0007669"/>
    <property type="project" value="UniProtKB-UniRule"/>
</dbReference>
<evidence type="ECO:0000313" key="14">
    <source>
        <dbReference type="Proteomes" id="UP000272781"/>
    </source>
</evidence>
<dbReference type="RefSeq" id="WP_180937081.1">
    <property type="nucleotide sequence ID" value="NZ_CP027432.2"/>
</dbReference>
<feature type="transmembrane region" description="Helical" evidence="9">
    <location>
        <begin position="380"/>
        <end position="400"/>
    </location>
</feature>
<evidence type="ECO:0000256" key="5">
    <source>
        <dbReference type="ARBA" id="ARBA00022927"/>
    </source>
</evidence>
<dbReference type="InterPro" id="IPR055344">
    <property type="entry name" value="SecD_SecF_C_bact"/>
</dbReference>
<dbReference type="GO" id="GO:0065002">
    <property type="term" value="P:intracellular protein transmembrane transport"/>
    <property type="evidence" value="ECO:0007669"/>
    <property type="project" value="UniProtKB-UniRule"/>
</dbReference>
<keyword evidence="5 9" id="KW-0653">Protein transport</keyword>
<feature type="transmembrane region" description="Helical" evidence="9">
    <location>
        <begin position="475"/>
        <end position="499"/>
    </location>
</feature>
<dbReference type="GO" id="GO:0015450">
    <property type="term" value="F:protein-transporting ATPase activity"/>
    <property type="evidence" value="ECO:0007669"/>
    <property type="project" value="InterPro"/>
</dbReference>
<keyword evidence="8 9" id="KW-0472">Membrane</keyword>
<protein>
    <recommendedName>
        <fullName evidence="9">Protein translocase subunit SecD</fullName>
    </recommendedName>
</protein>
<dbReference type="SUPFAM" id="SSF82866">
    <property type="entry name" value="Multidrug efflux transporter AcrB transmembrane domain"/>
    <property type="match status" value="1"/>
</dbReference>
<organism evidence="13 14">
    <name type="scientific">Caminibacter pacificus</name>
    <dbReference type="NCBI Taxonomy" id="1424653"/>
    <lineage>
        <taxon>Bacteria</taxon>
        <taxon>Pseudomonadati</taxon>
        <taxon>Campylobacterota</taxon>
        <taxon>Epsilonproteobacteria</taxon>
        <taxon>Nautiliales</taxon>
        <taxon>Nautiliaceae</taxon>
        <taxon>Caminibacter</taxon>
    </lineage>
</organism>
<dbReference type="Pfam" id="PF21760">
    <property type="entry name" value="SecD_1st"/>
    <property type="match status" value="1"/>
</dbReference>
<keyword evidence="7 9" id="KW-0811">Translocation</keyword>
<dbReference type="InterPro" id="IPR054384">
    <property type="entry name" value="SecDF_P1_head"/>
</dbReference>
<keyword evidence="2 9" id="KW-0813">Transport</keyword>
<dbReference type="Gene3D" id="1.20.1640.10">
    <property type="entry name" value="Multidrug efflux transporter AcrB transmembrane domain"/>
    <property type="match status" value="1"/>
</dbReference>
<dbReference type="PANTHER" id="PTHR30081">
    <property type="entry name" value="PROTEIN-EXPORT MEMBRANE PROTEIN SEC"/>
    <property type="match status" value="1"/>
</dbReference>
<dbReference type="Proteomes" id="UP000272781">
    <property type="component" value="Unassembled WGS sequence"/>
</dbReference>
<accession>A0AAJ4RD72</accession>
<dbReference type="InterPro" id="IPR048631">
    <property type="entry name" value="SecD_1st"/>
</dbReference>
<dbReference type="InterPro" id="IPR022813">
    <property type="entry name" value="SecD/SecF_arch_bac"/>
</dbReference>
<dbReference type="InterPro" id="IPR048634">
    <property type="entry name" value="SecD_SecF_C"/>
</dbReference>
<reference evidence="13 14" key="1">
    <citation type="submission" date="2018-11" db="EMBL/GenBank/DDBJ databases">
        <title>Genomic Encyclopedia of Type Strains, Phase IV (KMG-IV): sequencing the most valuable type-strain genomes for metagenomic binning, comparative biology and taxonomic classification.</title>
        <authorList>
            <person name="Goeker M."/>
        </authorList>
    </citation>
    <scope>NUCLEOTIDE SEQUENCE [LARGE SCALE GENOMIC DNA]</scope>
    <source>
        <strain evidence="13 14">DSM 27783</strain>
    </source>
</reference>